<dbReference type="GO" id="GO:0002218">
    <property type="term" value="P:activation of innate immune response"/>
    <property type="evidence" value="ECO:0007669"/>
    <property type="project" value="InterPro"/>
</dbReference>
<dbReference type="Pfam" id="PF15009">
    <property type="entry name" value="STING_LBD"/>
    <property type="match status" value="1"/>
</dbReference>
<dbReference type="PANTHER" id="PTHR34339">
    <property type="entry name" value="STIMULATOR OF INTERFERON GENES PROTEIN"/>
    <property type="match status" value="1"/>
</dbReference>
<dbReference type="GO" id="GO:0061709">
    <property type="term" value="P:reticulophagy"/>
    <property type="evidence" value="ECO:0007669"/>
    <property type="project" value="TreeGrafter"/>
</dbReference>
<dbReference type="GO" id="GO:0016239">
    <property type="term" value="P:positive regulation of macroautophagy"/>
    <property type="evidence" value="ECO:0007669"/>
    <property type="project" value="TreeGrafter"/>
</dbReference>
<dbReference type="GO" id="GO:0045087">
    <property type="term" value="P:innate immune response"/>
    <property type="evidence" value="ECO:0007669"/>
    <property type="project" value="TreeGrafter"/>
</dbReference>
<reference evidence="2 3" key="1">
    <citation type="submission" date="2019-07" db="EMBL/GenBank/DDBJ databases">
        <title>Draft genome assembly of a fouling barnacle, Amphibalanus amphitrite (Darwin, 1854): The first reference genome for Thecostraca.</title>
        <authorList>
            <person name="Kim W."/>
        </authorList>
    </citation>
    <scope>NUCLEOTIDE SEQUENCE [LARGE SCALE GENOMIC DNA]</scope>
    <source>
        <strain evidence="2">SNU_AA5</strain>
        <tissue evidence="2">Soma without cirri and trophi</tissue>
    </source>
</reference>
<keyword evidence="3" id="KW-1185">Reference proteome</keyword>
<dbReference type="PANTHER" id="PTHR34339:SF1">
    <property type="entry name" value="STIMULATOR OF INTERFERON GENES PROTEIN"/>
    <property type="match status" value="1"/>
</dbReference>
<dbReference type="GO" id="GO:0000045">
    <property type="term" value="P:autophagosome assembly"/>
    <property type="evidence" value="ECO:0007669"/>
    <property type="project" value="TreeGrafter"/>
</dbReference>
<protein>
    <recommendedName>
        <fullName evidence="1">STING ligand-binding domain-containing protein</fullName>
    </recommendedName>
</protein>
<organism evidence="2 3">
    <name type="scientific">Amphibalanus amphitrite</name>
    <name type="common">Striped barnacle</name>
    <name type="synonym">Balanus amphitrite</name>
    <dbReference type="NCBI Taxonomy" id="1232801"/>
    <lineage>
        <taxon>Eukaryota</taxon>
        <taxon>Metazoa</taxon>
        <taxon>Ecdysozoa</taxon>
        <taxon>Arthropoda</taxon>
        <taxon>Crustacea</taxon>
        <taxon>Multicrustacea</taxon>
        <taxon>Cirripedia</taxon>
        <taxon>Thoracica</taxon>
        <taxon>Thoracicalcarea</taxon>
        <taxon>Balanomorpha</taxon>
        <taxon>Balanoidea</taxon>
        <taxon>Balanidae</taxon>
        <taxon>Amphibalaninae</taxon>
        <taxon>Amphibalanus</taxon>
    </lineage>
</organism>
<evidence type="ECO:0000259" key="1">
    <source>
        <dbReference type="Pfam" id="PF15009"/>
    </source>
</evidence>
<accession>A0A6A4WFY3</accession>
<evidence type="ECO:0000313" key="2">
    <source>
        <dbReference type="EMBL" id="KAF0305635.1"/>
    </source>
</evidence>
<dbReference type="InterPro" id="IPR055432">
    <property type="entry name" value="STING_LBD"/>
</dbReference>
<dbReference type="GO" id="GO:0005789">
    <property type="term" value="C:endoplasmic reticulum membrane"/>
    <property type="evidence" value="ECO:0007669"/>
    <property type="project" value="TreeGrafter"/>
</dbReference>
<dbReference type="Gene3D" id="3.40.50.12100">
    <property type="entry name" value="Stimulator of interferon genes protein"/>
    <property type="match status" value="1"/>
</dbReference>
<evidence type="ECO:0000313" key="3">
    <source>
        <dbReference type="Proteomes" id="UP000440578"/>
    </source>
</evidence>
<sequence length="296" mass="32798">MWLWRKLLLKFLVLACLSVAAGAAATILNGLLVYVRHHLAGSSRPRADYVTNKSLLLLGSSTMAALLLLTQTREVPWEWLGTLTLLVAIAPALLTRLGPPREHVENCQLCQIGKGSAYGHYFGYLRLMDGEHGIRARLKEFKRENSAGLSKEELEKLVYSKAIVVLAPKNGSYTEQWDELEGVGKITATLKPFKKRVGGNERSYGEFKVHEVKSSDGEHKMYVALDKVGALETLQKLRNHGPAGLSDADCRQQMKELIEELKVIVAKNDHLKGQLKVVSYDDDEHVGDAILTAIEG</sequence>
<dbReference type="InterPro" id="IPR038623">
    <property type="entry name" value="STING_C_sf"/>
</dbReference>
<feature type="domain" description="STING ligand-binding" evidence="1">
    <location>
        <begin position="112"/>
        <end position="288"/>
    </location>
</feature>
<dbReference type="GO" id="GO:0005776">
    <property type="term" value="C:autophagosome"/>
    <property type="evidence" value="ECO:0007669"/>
    <property type="project" value="TreeGrafter"/>
</dbReference>
<comment type="caution">
    <text evidence="2">The sequence shown here is derived from an EMBL/GenBank/DDBJ whole genome shotgun (WGS) entry which is preliminary data.</text>
</comment>
<dbReference type="Proteomes" id="UP000440578">
    <property type="component" value="Unassembled WGS sequence"/>
</dbReference>
<gene>
    <name evidence="2" type="ORF">FJT64_002535</name>
</gene>
<dbReference type="AlphaFoldDB" id="A0A6A4WFY3"/>
<dbReference type="GO" id="GO:0035438">
    <property type="term" value="F:cyclic-di-GMP binding"/>
    <property type="evidence" value="ECO:0007669"/>
    <property type="project" value="TreeGrafter"/>
</dbReference>
<dbReference type="GO" id="GO:0061507">
    <property type="term" value="F:2',3'-cyclic GMP-AMP binding"/>
    <property type="evidence" value="ECO:0007669"/>
    <property type="project" value="TreeGrafter"/>
</dbReference>
<name>A0A6A4WFY3_AMPAM</name>
<dbReference type="GO" id="GO:0032481">
    <property type="term" value="P:positive regulation of type I interferon production"/>
    <property type="evidence" value="ECO:0007669"/>
    <property type="project" value="InterPro"/>
</dbReference>
<proteinExistence type="predicted"/>
<dbReference type="InterPro" id="IPR029158">
    <property type="entry name" value="STING"/>
</dbReference>
<dbReference type="EMBL" id="VIIS01000736">
    <property type="protein sequence ID" value="KAF0305635.1"/>
    <property type="molecule type" value="Genomic_DNA"/>
</dbReference>